<keyword evidence="2" id="KW-1185">Reference proteome</keyword>
<dbReference type="Proteomes" id="UP000662783">
    <property type="component" value="Chromosome"/>
</dbReference>
<reference evidence="1" key="1">
    <citation type="submission" date="2021-02" db="EMBL/GenBank/DDBJ databases">
        <title>Fulvivirga sp. S481 isolated from sea water.</title>
        <authorList>
            <person name="Bae S.S."/>
            <person name="Baek K."/>
        </authorList>
    </citation>
    <scope>NUCLEOTIDE SEQUENCE</scope>
    <source>
        <strain evidence="1">S481</strain>
    </source>
</reference>
<organism evidence="1 2">
    <name type="scientific">Fulvivirga lutea</name>
    <dbReference type="NCBI Taxonomy" id="2810512"/>
    <lineage>
        <taxon>Bacteria</taxon>
        <taxon>Pseudomonadati</taxon>
        <taxon>Bacteroidota</taxon>
        <taxon>Cytophagia</taxon>
        <taxon>Cytophagales</taxon>
        <taxon>Fulvivirgaceae</taxon>
        <taxon>Fulvivirga</taxon>
    </lineage>
</organism>
<sequence>MDIITRKQLNILIQLANSDKHFSNLEREKIYEIARMRNFPESEVKNLIINPEPIGSFGALSETQKFEYLYTCIDLMLVDQKIFDSEITFCRDIAIKLGFKQDVVDFLKEEIYKHPKDSLKSMLLKEYT</sequence>
<dbReference type="KEGG" id="fuv:JR347_15520"/>
<name>A0A975A0N5_9BACT</name>
<protein>
    <submittedName>
        <fullName evidence="1">TerB family tellurite resistance protein</fullName>
    </submittedName>
</protein>
<dbReference type="EMBL" id="CP070608">
    <property type="protein sequence ID" value="QSE96986.1"/>
    <property type="molecule type" value="Genomic_DNA"/>
</dbReference>
<accession>A0A975A0N5</accession>
<dbReference type="Gene3D" id="1.10.3680.10">
    <property type="entry name" value="TerB-like"/>
    <property type="match status" value="1"/>
</dbReference>
<evidence type="ECO:0000313" key="1">
    <source>
        <dbReference type="EMBL" id="QSE96986.1"/>
    </source>
</evidence>
<dbReference type="AlphaFoldDB" id="A0A975A0N5"/>
<evidence type="ECO:0000313" key="2">
    <source>
        <dbReference type="Proteomes" id="UP000662783"/>
    </source>
</evidence>
<dbReference type="RefSeq" id="WP_205721499.1">
    <property type="nucleotide sequence ID" value="NZ_CP070608.1"/>
</dbReference>
<gene>
    <name evidence="1" type="ORF">JR347_15520</name>
</gene>
<dbReference type="SUPFAM" id="SSF158682">
    <property type="entry name" value="TerB-like"/>
    <property type="match status" value="1"/>
</dbReference>
<proteinExistence type="predicted"/>
<dbReference type="InterPro" id="IPR029024">
    <property type="entry name" value="TerB-like"/>
</dbReference>